<dbReference type="STRING" id="69332.A0A388MG89"/>
<comment type="caution">
    <text evidence="1">The sequence shown here is derived from an EMBL/GenBank/DDBJ whole genome shotgun (WGS) entry which is preliminary data.</text>
</comment>
<dbReference type="AlphaFoldDB" id="A0A388MG89"/>
<evidence type="ECO:0000313" key="1">
    <source>
        <dbReference type="EMBL" id="GBG93492.1"/>
    </source>
</evidence>
<dbReference type="Gramene" id="GBG93492">
    <property type="protein sequence ID" value="GBG93492"/>
    <property type="gene ID" value="CBR_g71830"/>
</dbReference>
<sequence>VSEEGIIERDEVVFSFARTRQIPIIMVTSGGYLKSNARIIANSIINLASKSLVSLKMH</sequence>
<keyword evidence="2" id="KW-1185">Reference proteome</keyword>
<gene>
    <name evidence="1" type="ORF">CBR_g71830</name>
</gene>
<dbReference type="OrthoDB" id="437693at2759"/>
<dbReference type="Proteomes" id="UP000265515">
    <property type="component" value="Unassembled WGS sequence"/>
</dbReference>
<accession>A0A388MG89</accession>
<protein>
    <recommendedName>
        <fullName evidence="3">Histone deacetylase</fullName>
    </recommendedName>
</protein>
<evidence type="ECO:0008006" key="3">
    <source>
        <dbReference type="Google" id="ProtNLM"/>
    </source>
</evidence>
<name>A0A388MG89_CHABU</name>
<dbReference type="EMBL" id="BFEA01002006">
    <property type="protein sequence ID" value="GBG93492.1"/>
    <property type="molecule type" value="Genomic_DNA"/>
</dbReference>
<organism evidence="1 2">
    <name type="scientific">Chara braunii</name>
    <name type="common">Braun's stonewort</name>
    <dbReference type="NCBI Taxonomy" id="69332"/>
    <lineage>
        <taxon>Eukaryota</taxon>
        <taxon>Viridiplantae</taxon>
        <taxon>Streptophyta</taxon>
        <taxon>Charophyceae</taxon>
        <taxon>Charales</taxon>
        <taxon>Characeae</taxon>
        <taxon>Chara</taxon>
    </lineage>
</organism>
<dbReference type="OMA" id="MQEPDIL"/>
<reference evidence="1 2" key="1">
    <citation type="journal article" date="2018" name="Cell">
        <title>The Chara Genome: Secondary Complexity and Implications for Plant Terrestrialization.</title>
        <authorList>
            <person name="Nishiyama T."/>
            <person name="Sakayama H."/>
            <person name="Vries J.D."/>
            <person name="Buschmann H."/>
            <person name="Saint-Marcoux D."/>
            <person name="Ullrich K.K."/>
            <person name="Haas F.B."/>
            <person name="Vanderstraeten L."/>
            <person name="Becker D."/>
            <person name="Lang D."/>
            <person name="Vosolsobe S."/>
            <person name="Rombauts S."/>
            <person name="Wilhelmsson P.K.I."/>
            <person name="Janitza P."/>
            <person name="Kern R."/>
            <person name="Heyl A."/>
            <person name="Rumpler F."/>
            <person name="Villalobos L.I.A.C."/>
            <person name="Clay J.M."/>
            <person name="Skokan R."/>
            <person name="Toyoda A."/>
            <person name="Suzuki Y."/>
            <person name="Kagoshima H."/>
            <person name="Schijlen E."/>
            <person name="Tajeshwar N."/>
            <person name="Catarino B."/>
            <person name="Hetherington A.J."/>
            <person name="Saltykova A."/>
            <person name="Bonnot C."/>
            <person name="Breuninger H."/>
            <person name="Symeonidi A."/>
            <person name="Radhakrishnan G.V."/>
            <person name="Van Nieuwerburgh F."/>
            <person name="Deforce D."/>
            <person name="Chang C."/>
            <person name="Karol K.G."/>
            <person name="Hedrich R."/>
            <person name="Ulvskov P."/>
            <person name="Glockner G."/>
            <person name="Delwiche C.F."/>
            <person name="Petrasek J."/>
            <person name="Van de Peer Y."/>
            <person name="Friml J."/>
            <person name="Beilby M."/>
            <person name="Dolan L."/>
            <person name="Kohara Y."/>
            <person name="Sugano S."/>
            <person name="Fujiyama A."/>
            <person name="Delaux P.-M."/>
            <person name="Quint M."/>
            <person name="TheiBen G."/>
            <person name="Hagemann M."/>
            <person name="Harholt J."/>
            <person name="Dunand C."/>
            <person name="Zachgo S."/>
            <person name="Langdale J."/>
            <person name="Maumus F."/>
            <person name="Straeten D.V.D."/>
            <person name="Gould S.B."/>
            <person name="Rensing S.A."/>
        </authorList>
    </citation>
    <scope>NUCLEOTIDE SEQUENCE [LARGE SCALE GENOMIC DNA]</scope>
    <source>
        <strain evidence="1 2">S276</strain>
    </source>
</reference>
<proteinExistence type="predicted"/>
<evidence type="ECO:0000313" key="2">
    <source>
        <dbReference type="Proteomes" id="UP000265515"/>
    </source>
</evidence>
<feature type="non-terminal residue" evidence="1">
    <location>
        <position position="1"/>
    </location>
</feature>